<dbReference type="EMBL" id="BMXY01000003">
    <property type="protein sequence ID" value="GGZ68962.1"/>
    <property type="molecule type" value="Genomic_DNA"/>
</dbReference>
<dbReference type="PANTHER" id="PTHR42943">
    <property type="entry name" value="GLUTATHIONE S-TRANSFERASE KAPPA"/>
    <property type="match status" value="1"/>
</dbReference>
<evidence type="ECO:0000259" key="2">
    <source>
        <dbReference type="Pfam" id="PF01323"/>
    </source>
</evidence>
<dbReference type="InterPro" id="IPR044087">
    <property type="entry name" value="NahD-like"/>
</dbReference>
<dbReference type="RefSeq" id="WP_189450278.1">
    <property type="nucleotide sequence ID" value="NZ_BMXY01000003.1"/>
</dbReference>
<dbReference type="GO" id="GO:0016853">
    <property type="term" value="F:isomerase activity"/>
    <property type="evidence" value="ECO:0007669"/>
    <property type="project" value="UniProtKB-KW"/>
</dbReference>
<keyword evidence="1 3" id="KW-0413">Isomerase</keyword>
<evidence type="ECO:0000313" key="3">
    <source>
        <dbReference type="EMBL" id="GGZ68962.1"/>
    </source>
</evidence>
<gene>
    <name evidence="3" type="ORF">GCM10008101_24110</name>
</gene>
<sequence length="209" mass="23542">MTIRWYFDFISPFAYLQRRRVRELARHHAIEYRPVLFAALLDRLDHKGPAEMPQKRRFTYRHVVWRARSAGIPLRFPPAHPFNPLAALRLCIAAGCTDESVDAIFDHLWRDGLRGDDAESLAPVAARLGLDAATAIADPEVKARLQRNYEAAVADGVFGVPTFALDGELYWGEDATAMFEDRLRDPAAFEAGEMARAGALPIGVERVRR</sequence>
<comment type="caution">
    <text evidence="3">The sequence shown here is derived from an EMBL/GenBank/DDBJ whole genome shotgun (WGS) entry which is preliminary data.</text>
</comment>
<keyword evidence="4" id="KW-1185">Reference proteome</keyword>
<evidence type="ECO:0000256" key="1">
    <source>
        <dbReference type="PIRNR" id="PIRNR006386"/>
    </source>
</evidence>
<proteinExistence type="inferred from homology"/>
<dbReference type="Proteomes" id="UP000643403">
    <property type="component" value="Unassembled WGS sequence"/>
</dbReference>
<dbReference type="SUPFAM" id="SSF52833">
    <property type="entry name" value="Thioredoxin-like"/>
    <property type="match status" value="1"/>
</dbReference>
<reference evidence="4" key="1">
    <citation type="journal article" date="2019" name="Int. J. Syst. Evol. Microbiol.">
        <title>The Global Catalogue of Microorganisms (GCM) 10K type strain sequencing project: providing services to taxonomists for standard genome sequencing and annotation.</title>
        <authorList>
            <consortium name="The Broad Institute Genomics Platform"/>
            <consortium name="The Broad Institute Genome Sequencing Center for Infectious Disease"/>
            <person name="Wu L."/>
            <person name="Ma J."/>
        </authorList>
    </citation>
    <scope>NUCLEOTIDE SEQUENCE [LARGE SCALE GENOMIC DNA]</scope>
    <source>
        <strain evidence="4">KCTC 22558</strain>
    </source>
</reference>
<accession>A0ABQ3C880</accession>
<dbReference type="PANTHER" id="PTHR42943:SF2">
    <property type="entry name" value="GLUTATHIONE S-TRANSFERASE KAPPA 1"/>
    <property type="match status" value="1"/>
</dbReference>
<dbReference type="InterPro" id="IPR001853">
    <property type="entry name" value="DSBA-like_thioredoxin_dom"/>
</dbReference>
<comment type="similarity">
    <text evidence="1">Belongs to the GST superfamily. NadH family.</text>
</comment>
<dbReference type="Pfam" id="PF01323">
    <property type="entry name" value="DSBA"/>
    <property type="match status" value="1"/>
</dbReference>
<protein>
    <recommendedName>
        <fullName evidence="1">2-hydroxychromene-2-carboxylate isomerase</fullName>
        <ecNumber evidence="1">5.99.1.4</ecNumber>
    </recommendedName>
</protein>
<comment type="catalytic activity">
    <reaction evidence="1">
        <text>2-hydroxychromene-2-carboxylate = (3E)-4-(2-hydroxyphenyl)-2-oxobut-3-enoate</text>
        <dbReference type="Rhea" id="RHEA:27401"/>
        <dbReference type="ChEBI" id="CHEBI:59350"/>
        <dbReference type="ChEBI" id="CHEBI:59353"/>
        <dbReference type="EC" id="5.99.1.4"/>
    </reaction>
</comment>
<dbReference type="Gene3D" id="3.40.30.10">
    <property type="entry name" value="Glutaredoxin"/>
    <property type="match status" value="1"/>
</dbReference>
<dbReference type="EC" id="5.99.1.4" evidence="1"/>
<dbReference type="PIRSF" id="PIRSF006386">
    <property type="entry name" value="HCCAis_GSTk"/>
    <property type="match status" value="1"/>
</dbReference>
<evidence type="ECO:0000313" key="4">
    <source>
        <dbReference type="Proteomes" id="UP000643403"/>
    </source>
</evidence>
<dbReference type="InterPro" id="IPR051924">
    <property type="entry name" value="GST_Kappa/NadH"/>
</dbReference>
<dbReference type="InterPro" id="IPR036249">
    <property type="entry name" value="Thioredoxin-like_sf"/>
</dbReference>
<organism evidence="3 4">
    <name type="scientific">Cognatilysobacter xinjiangensis</name>
    <dbReference type="NCBI Taxonomy" id="546892"/>
    <lineage>
        <taxon>Bacteria</taxon>
        <taxon>Pseudomonadati</taxon>
        <taxon>Pseudomonadota</taxon>
        <taxon>Gammaproteobacteria</taxon>
        <taxon>Lysobacterales</taxon>
        <taxon>Lysobacteraceae</taxon>
        <taxon>Cognatilysobacter</taxon>
    </lineage>
</organism>
<dbReference type="InterPro" id="IPR014440">
    <property type="entry name" value="HCCAis_GSTk"/>
</dbReference>
<name>A0ABQ3C880_9GAMM</name>
<dbReference type="CDD" id="cd03022">
    <property type="entry name" value="DsbA_HCCA_Iso"/>
    <property type="match status" value="1"/>
</dbReference>
<feature type="domain" description="DSBA-like thioredoxin" evidence="2">
    <location>
        <begin position="2"/>
        <end position="183"/>
    </location>
</feature>